<sequence length="454" mass="49668">MLEALFGVPTWVSIVALLIGLGVARLAITSSRTPQGATAWVVFLLSLPLVAIPAWLIFGGVSSIRGSAGSPSGRYHRTDGGDGIDAFTAVADEDVTEGNRATLLIDGGPTYAAIHEAIDEAREEVLVQFYIWRDDEAGRAMRDRLVAAARRGVRVCVLCDLIGSLQLGRGFVETMREAGCEVRGFRGRGLAFTISVNFRNHRKCVVIDGRTLFTGGINCAQEYVDGKHWFDTWRDTFVRLDGPVAAQGRASFARDWNDLGEKSLPNMPAPEATTGNVRAMLASPGPGGELERGSLLLCGLAAQARRRLWMTTPYLVPHDDLLTALQVAAIRGVDVRILVPRPSDNIVAWYAARAYVDDVMEAGGEVREYLPGFMHQKVALVDDDLVSIGTMNLDVRSALLNYEMTALIEDRDFAAEVAEMLEADWAQSTDRHLRDPSRRIRFFAPIARLMAPVL</sequence>
<evidence type="ECO:0000256" key="3">
    <source>
        <dbReference type="ARBA" id="ARBA00018392"/>
    </source>
</evidence>
<comment type="function">
    <text evidence="1">Could be a virulence factor.</text>
</comment>
<dbReference type="Gene3D" id="3.30.870.10">
    <property type="entry name" value="Endonuclease Chain A"/>
    <property type="match status" value="2"/>
</dbReference>
<dbReference type="Proteomes" id="UP000032232">
    <property type="component" value="Unassembled WGS sequence"/>
</dbReference>
<dbReference type="RefSeq" id="WP_052501035.1">
    <property type="nucleotide sequence ID" value="NZ_FZPF01000001.1"/>
</dbReference>
<gene>
    <name evidence="8" type="primary">ywiE</name>
    <name evidence="8" type="ORF">jaqu_34420</name>
</gene>
<evidence type="ECO:0000256" key="1">
    <source>
        <dbReference type="ARBA" id="ARBA00003145"/>
    </source>
</evidence>
<dbReference type="GO" id="GO:0008808">
    <property type="term" value="F:cardiolipin synthase activity"/>
    <property type="evidence" value="ECO:0007669"/>
    <property type="project" value="TreeGrafter"/>
</dbReference>
<evidence type="ECO:0000256" key="6">
    <source>
        <dbReference type="SAM" id="Phobius"/>
    </source>
</evidence>
<proteinExistence type="predicted"/>
<evidence type="ECO:0000256" key="2">
    <source>
        <dbReference type="ARBA" id="ARBA00004613"/>
    </source>
</evidence>
<dbReference type="SMART" id="SM00155">
    <property type="entry name" value="PLDc"/>
    <property type="match status" value="2"/>
</dbReference>
<name>A0A0D1EBJ6_9RHOB</name>
<dbReference type="PATRIC" id="fig|935700.4.peg.3551"/>
<feature type="transmembrane region" description="Helical" evidence="6">
    <location>
        <begin position="6"/>
        <end position="28"/>
    </location>
</feature>
<keyword evidence="6" id="KW-0812">Transmembrane</keyword>
<dbReference type="OrthoDB" id="9762009at2"/>
<feature type="domain" description="PLD phosphodiesterase" evidence="7">
    <location>
        <begin position="370"/>
        <end position="397"/>
    </location>
</feature>
<dbReference type="AlphaFoldDB" id="A0A0D1EBJ6"/>
<keyword evidence="4" id="KW-0964">Secreted</keyword>
<accession>A0A0D1EBJ6</accession>
<dbReference type="InterPro" id="IPR001736">
    <property type="entry name" value="PLipase_D/transphosphatidylase"/>
</dbReference>
<reference evidence="8 9" key="1">
    <citation type="submission" date="2015-02" db="EMBL/GenBank/DDBJ databases">
        <title>Genome Sequence of Jannaschia aquimarina DSM28248, a member of the Roseobacter clade.</title>
        <authorList>
            <person name="Voget S."/>
            <person name="Daniel R."/>
        </authorList>
    </citation>
    <scope>NUCLEOTIDE SEQUENCE [LARGE SCALE GENOMIC DNA]</scope>
    <source>
        <strain evidence="8 9">GSW-M26</strain>
    </source>
</reference>
<dbReference type="PANTHER" id="PTHR21248">
    <property type="entry name" value="CARDIOLIPIN SYNTHASE"/>
    <property type="match status" value="1"/>
</dbReference>
<organism evidence="8 9">
    <name type="scientific">Jannaschia aquimarina</name>
    <dbReference type="NCBI Taxonomy" id="935700"/>
    <lineage>
        <taxon>Bacteria</taxon>
        <taxon>Pseudomonadati</taxon>
        <taxon>Pseudomonadota</taxon>
        <taxon>Alphaproteobacteria</taxon>
        <taxon>Rhodobacterales</taxon>
        <taxon>Roseobacteraceae</taxon>
        <taxon>Jannaschia</taxon>
    </lineage>
</organism>
<feature type="transmembrane region" description="Helical" evidence="6">
    <location>
        <begin position="40"/>
        <end position="58"/>
    </location>
</feature>
<dbReference type="InterPro" id="IPR025202">
    <property type="entry name" value="PLD-like_dom"/>
</dbReference>
<dbReference type="Pfam" id="PF13091">
    <property type="entry name" value="PLDc_2"/>
    <property type="match status" value="2"/>
</dbReference>
<evidence type="ECO:0000313" key="8">
    <source>
        <dbReference type="EMBL" id="KIT15114.1"/>
    </source>
</evidence>
<dbReference type="PANTHER" id="PTHR21248:SF22">
    <property type="entry name" value="PHOSPHOLIPASE D"/>
    <property type="match status" value="1"/>
</dbReference>
<dbReference type="SUPFAM" id="SSF56024">
    <property type="entry name" value="Phospholipase D/nuclease"/>
    <property type="match status" value="2"/>
</dbReference>
<comment type="caution">
    <text evidence="8">The sequence shown here is derived from an EMBL/GenBank/DDBJ whole genome shotgun (WGS) entry which is preliminary data.</text>
</comment>
<dbReference type="GO" id="GO:0032049">
    <property type="term" value="P:cardiolipin biosynthetic process"/>
    <property type="evidence" value="ECO:0007669"/>
    <property type="project" value="UniProtKB-ARBA"/>
</dbReference>
<dbReference type="GO" id="GO:0005576">
    <property type="term" value="C:extracellular region"/>
    <property type="evidence" value="ECO:0007669"/>
    <property type="project" value="UniProtKB-SubCell"/>
</dbReference>
<feature type="domain" description="PLD phosphodiesterase" evidence="7">
    <location>
        <begin position="196"/>
        <end position="223"/>
    </location>
</feature>
<evidence type="ECO:0000313" key="9">
    <source>
        <dbReference type="Proteomes" id="UP000032232"/>
    </source>
</evidence>
<dbReference type="GO" id="GO:0016020">
    <property type="term" value="C:membrane"/>
    <property type="evidence" value="ECO:0007669"/>
    <property type="project" value="TreeGrafter"/>
</dbReference>
<keyword evidence="6" id="KW-1133">Transmembrane helix</keyword>
<dbReference type="PROSITE" id="PS50035">
    <property type="entry name" value="PLD"/>
    <property type="match status" value="2"/>
</dbReference>
<dbReference type="EMBL" id="JYFE01000060">
    <property type="protein sequence ID" value="KIT15114.1"/>
    <property type="molecule type" value="Genomic_DNA"/>
</dbReference>
<protein>
    <recommendedName>
        <fullName evidence="3">Phospholipase D</fullName>
    </recommendedName>
    <alternativeName>
        <fullName evidence="5">Choline phosphatase</fullName>
    </alternativeName>
</protein>
<keyword evidence="8" id="KW-0808">Transferase</keyword>
<dbReference type="STRING" id="935700.jaqu_34420"/>
<evidence type="ECO:0000259" key="7">
    <source>
        <dbReference type="PROSITE" id="PS50035"/>
    </source>
</evidence>
<keyword evidence="6" id="KW-0472">Membrane</keyword>
<comment type="subcellular location">
    <subcellularLocation>
        <location evidence="2">Secreted</location>
    </subcellularLocation>
</comment>
<evidence type="ECO:0000256" key="4">
    <source>
        <dbReference type="ARBA" id="ARBA00022525"/>
    </source>
</evidence>
<evidence type="ECO:0000256" key="5">
    <source>
        <dbReference type="ARBA" id="ARBA00029594"/>
    </source>
</evidence>
<keyword evidence="9" id="KW-1185">Reference proteome</keyword>